<dbReference type="EMBL" id="FRDN01000008">
    <property type="protein sequence ID" value="SHN74581.1"/>
    <property type="molecule type" value="Genomic_DNA"/>
</dbReference>
<accession>A0A1M7TV41</accession>
<evidence type="ECO:0000313" key="1">
    <source>
        <dbReference type="EMBL" id="SHN74581.1"/>
    </source>
</evidence>
<name>A0A1M7TV41_9FIRM</name>
<evidence type="ECO:0000313" key="2">
    <source>
        <dbReference type="Proteomes" id="UP000184010"/>
    </source>
</evidence>
<sequence>MKEPEIILESWSPYCDVQAFVEKTALMEDARLMKELSSPVYPEFKGDKINLLWAVPVKQDVYEAIMEQGTDEMLKRMDIQNTHIFD</sequence>
<dbReference type="AlphaFoldDB" id="A0A1M7TV41"/>
<reference evidence="2" key="1">
    <citation type="submission" date="2016-12" db="EMBL/GenBank/DDBJ databases">
        <authorList>
            <person name="Varghese N."/>
            <person name="Submissions S."/>
        </authorList>
    </citation>
    <scope>NUCLEOTIDE SEQUENCE [LARGE SCALE GENOMIC DNA]</scope>
    <source>
        <strain evidence="2">DSM 11544</strain>
    </source>
</reference>
<protein>
    <submittedName>
        <fullName evidence="1">Uncharacterized protein</fullName>
    </submittedName>
</protein>
<proteinExistence type="predicted"/>
<gene>
    <name evidence="1" type="ORF">SAMN02745215_02532</name>
</gene>
<organism evidence="1 2">
    <name type="scientific">Desulfitobacterium chlororespirans DSM 11544</name>
    <dbReference type="NCBI Taxonomy" id="1121395"/>
    <lineage>
        <taxon>Bacteria</taxon>
        <taxon>Bacillati</taxon>
        <taxon>Bacillota</taxon>
        <taxon>Clostridia</taxon>
        <taxon>Eubacteriales</taxon>
        <taxon>Desulfitobacteriaceae</taxon>
        <taxon>Desulfitobacterium</taxon>
    </lineage>
</organism>
<dbReference type="Proteomes" id="UP000184010">
    <property type="component" value="Unassembled WGS sequence"/>
</dbReference>
<keyword evidence="2" id="KW-1185">Reference proteome</keyword>
<dbReference type="RefSeq" id="WP_072772925.1">
    <property type="nucleotide sequence ID" value="NZ_FRDN01000008.1"/>
</dbReference>